<evidence type="ECO:0000313" key="4">
    <source>
        <dbReference type="Proteomes" id="UP000019151"/>
    </source>
</evidence>
<accession>W0RGH3</accession>
<dbReference type="InParanoid" id="W0RGH3"/>
<evidence type="ECO:0000256" key="1">
    <source>
        <dbReference type="SAM" id="SignalP"/>
    </source>
</evidence>
<protein>
    <recommendedName>
        <fullName evidence="2">Rv2525c-like glycoside hydrolase-like domain-containing protein</fullName>
    </recommendedName>
</protein>
<keyword evidence="1" id="KW-0732">Signal</keyword>
<feature type="chain" id="PRO_5004794964" description="Rv2525c-like glycoside hydrolase-like domain-containing protein" evidence="1">
    <location>
        <begin position="30"/>
        <end position="312"/>
    </location>
</feature>
<dbReference type="Proteomes" id="UP000019151">
    <property type="component" value="Chromosome"/>
</dbReference>
<dbReference type="InterPro" id="IPR015020">
    <property type="entry name" value="Rv2525c-like_Glyco_Hydro-like"/>
</dbReference>
<name>W0RGH3_9BACT</name>
<proteinExistence type="predicted"/>
<dbReference type="RefSeq" id="WP_025411034.1">
    <property type="nucleotide sequence ID" value="NZ_CP007128.1"/>
</dbReference>
<sequence>MNHILQTLREKWRHSAAVTGLAAVSAALAVPHMWTVEPQVLPEVVISATERVAEIPVEVAAKTASTTGRHMGFDTNVYPGDKAMRAWRESGKYEWVGYYLPAPCHKDNSWAGKRERLVDMKWGMAVIYVGQQTWGRTPRPSSKAAQKALKSGASCNADLVSAARGRIDGDDAVAKAATDGFPKGTVIFLDVERMEKMPQAMRDYYRAWAERVLADGRYRVGVYVHAHNAEDVHDDLQQVFASARNTEEPTIWVASGHNFSRDKAPTDVGHTFADVWQGMLDVMESNNGVRLPIDVNVAAVPSPSDTYAIATD</sequence>
<evidence type="ECO:0000313" key="3">
    <source>
        <dbReference type="EMBL" id="AHG89537.1"/>
    </source>
</evidence>
<dbReference type="eggNOG" id="ENOG503312R">
    <property type="taxonomic scope" value="Bacteria"/>
</dbReference>
<dbReference type="Gene3D" id="3.20.20.80">
    <property type="entry name" value="Glycosidases"/>
    <property type="match status" value="1"/>
</dbReference>
<keyword evidence="4" id="KW-1185">Reference proteome</keyword>
<dbReference type="STRING" id="861299.J421_2000"/>
<dbReference type="SUPFAM" id="SSF51445">
    <property type="entry name" value="(Trans)glycosidases"/>
    <property type="match status" value="1"/>
</dbReference>
<dbReference type="Pfam" id="PF08924">
    <property type="entry name" value="Rv2525c_GlyHyd-like"/>
    <property type="match status" value="1"/>
</dbReference>
<feature type="domain" description="Rv2525c-like glycoside hydrolase-like" evidence="2">
    <location>
        <begin position="86"/>
        <end position="297"/>
    </location>
</feature>
<dbReference type="KEGG" id="gba:J421_2000"/>
<evidence type="ECO:0000259" key="2">
    <source>
        <dbReference type="Pfam" id="PF08924"/>
    </source>
</evidence>
<gene>
    <name evidence="3" type="ORF">J421_2000</name>
</gene>
<dbReference type="InterPro" id="IPR017853">
    <property type="entry name" value="GH"/>
</dbReference>
<organism evidence="3 4">
    <name type="scientific">Gemmatirosa kalamazoonensis</name>
    <dbReference type="NCBI Taxonomy" id="861299"/>
    <lineage>
        <taxon>Bacteria</taxon>
        <taxon>Pseudomonadati</taxon>
        <taxon>Gemmatimonadota</taxon>
        <taxon>Gemmatimonadia</taxon>
        <taxon>Gemmatimonadales</taxon>
        <taxon>Gemmatimonadaceae</taxon>
        <taxon>Gemmatirosa</taxon>
    </lineage>
</organism>
<dbReference type="HOGENOM" id="CLU_890697_0_0_0"/>
<dbReference type="AlphaFoldDB" id="W0RGH3"/>
<dbReference type="OrthoDB" id="582311at2"/>
<reference evidence="3 4" key="1">
    <citation type="journal article" date="2014" name="Genome Announc.">
        <title>Genome Sequence and Methylome of Soil Bacterium Gemmatirosa kalamazoonensis KBS708T, a Member of the Rarely Cultivated Gemmatimonadetes Phylum.</title>
        <authorList>
            <person name="Debruyn J.M."/>
            <person name="Radosevich M."/>
            <person name="Wommack K.E."/>
            <person name="Polson S.W."/>
            <person name="Hauser L.J."/>
            <person name="Fawaz M.N."/>
            <person name="Korlach J."/>
            <person name="Tsai Y.C."/>
        </authorList>
    </citation>
    <scope>NUCLEOTIDE SEQUENCE [LARGE SCALE GENOMIC DNA]</scope>
    <source>
        <strain evidence="3 4">KBS708</strain>
    </source>
</reference>
<feature type="signal peptide" evidence="1">
    <location>
        <begin position="1"/>
        <end position="29"/>
    </location>
</feature>
<dbReference type="EMBL" id="CP007128">
    <property type="protein sequence ID" value="AHG89537.1"/>
    <property type="molecule type" value="Genomic_DNA"/>
</dbReference>